<dbReference type="RefSeq" id="WP_386364653.1">
    <property type="nucleotide sequence ID" value="NZ_JBHRXZ010000022.1"/>
</dbReference>
<gene>
    <name evidence="1" type="ORF">ACFOMF_10835</name>
</gene>
<protein>
    <submittedName>
        <fullName evidence="1">Uncharacterized protein</fullName>
    </submittedName>
</protein>
<evidence type="ECO:0000313" key="2">
    <source>
        <dbReference type="Proteomes" id="UP001595630"/>
    </source>
</evidence>
<dbReference type="Proteomes" id="UP001595630">
    <property type="component" value="Unassembled WGS sequence"/>
</dbReference>
<name>A0ABV7TA67_9GAMM</name>
<dbReference type="EMBL" id="JBHRXZ010000022">
    <property type="protein sequence ID" value="MFC3608273.1"/>
    <property type="molecule type" value="Genomic_DNA"/>
</dbReference>
<proteinExistence type="predicted"/>
<evidence type="ECO:0000313" key="1">
    <source>
        <dbReference type="EMBL" id="MFC3608273.1"/>
    </source>
</evidence>
<keyword evidence="2" id="KW-1185">Reference proteome</keyword>
<accession>A0ABV7TA67</accession>
<comment type="caution">
    <text evidence="1">The sequence shown here is derived from an EMBL/GenBank/DDBJ whole genome shotgun (WGS) entry which is preliminary data.</text>
</comment>
<reference evidence="2" key="1">
    <citation type="journal article" date="2019" name="Int. J. Syst. Evol. Microbiol.">
        <title>The Global Catalogue of Microorganisms (GCM) 10K type strain sequencing project: providing services to taxonomists for standard genome sequencing and annotation.</title>
        <authorList>
            <consortium name="The Broad Institute Genomics Platform"/>
            <consortium name="The Broad Institute Genome Sequencing Center for Infectious Disease"/>
            <person name="Wu L."/>
            <person name="Ma J."/>
        </authorList>
    </citation>
    <scope>NUCLEOTIDE SEQUENCE [LARGE SCALE GENOMIC DNA]</scope>
    <source>
        <strain evidence="2">KCTC 42447</strain>
    </source>
</reference>
<sequence>MKRQIRTSLASQGFFTAAVVGLLLVAGDPVAQPLEQMSGERVERNRLHDAQPMQINQLSVDDYRLEETRVNEASQRWVF</sequence>
<organism evidence="1 2">
    <name type="scientific">Stutzerimonas tarimensis</name>
    <dbReference type="NCBI Taxonomy" id="1507735"/>
    <lineage>
        <taxon>Bacteria</taxon>
        <taxon>Pseudomonadati</taxon>
        <taxon>Pseudomonadota</taxon>
        <taxon>Gammaproteobacteria</taxon>
        <taxon>Pseudomonadales</taxon>
        <taxon>Pseudomonadaceae</taxon>
        <taxon>Stutzerimonas</taxon>
    </lineage>
</organism>